<feature type="domain" description="HEPN" evidence="1">
    <location>
        <begin position="4"/>
        <end position="115"/>
    </location>
</feature>
<dbReference type="AlphaFoldDB" id="A0A7C3MA68"/>
<dbReference type="EMBL" id="DTLB01000011">
    <property type="protein sequence ID" value="HFW31831.1"/>
    <property type="molecule type" value="Genomic_DNA"/>
</dbReference>
<dbReference type="Gene3D" id="1.20.120.330">
    <property type="entry name" value="Nucleotidyltransferases domain 2"/>
    <property type="match status" value="1"/>
</dbReference>
<gene>
    <name evidence="2" type="ORF">ENW66_02600</name>
</gene>
<evidence type="ECO:0000259" key="1">
    <source>
        <dbReference type="PROSITE" id="PS50910"/>
    </source>
</evidence>
<dbReference type="SMART" id="SM00748">
    <property type="entry name" value="HEPN"/>
    <property type="match status" value="1"/>
</dbReference>
<proteinExistence type="predicted"/>
<dbReference type="Pfam" id="PF05168">
    <property type="entry name" value="HEPN"/>
    <property type="match status" value="1"/>
</dbReference>
<dbReference type="SUPFAM" id="SSF81593">
    <property type="entry name" value="Nucleotidyltransferase substrate binding subunit/domain"/>
    <property type="match status" value="1"/>
</dbReference>
<sequence length="121" mass="14626">MEFLKENAEYFERKAIEAIKEKPRFVLFFAEQAIQLYIKYILAKELGDYPKTHKISLLFEELSKIAENAMEFYEKYAEYFDLLEEAYITTRYLGKEYSFKSAENALKVLKEFKEVFKKWLI</sequence>
<dbReference type="PROSITE" id="PS50910">
    <property type="entry name" value="HEPN"/>
    <property type="match status" value="1"/>
</dbReference>
<reference evidence="2" key="1">
    <citation type="journal article" date="2020" name="mSystems">
        <title>Genome- and Community-Level Interaction Insights into Carbon Utilization and Element Cycling Functions of Hydrothermarchaeota in Hydrothermal Sediment.</title>
        <authorList>
            <person name="Zhou Z."/>
            <person name="Liu Y."/>
            <person name="Xu W."/>
            <person name="Pan J."/>
            <person name="Luo Z.H."/>
            <person name="Li M."/>
        </authorList>
    </citation>
    <scope>NUCLEOTIDE SEQUENCE [LARGE SCALE GENOMIC DNA]</scope>
    <source>
        <strain evidence="2">SpSt-87</strain>
    </source>
</reference>
<name>A0A7C3MA68_ARCFL</name>
<comment type="caution">
    <text evidence="2">The sequence shown here is derived from an EMBL/GenBank/DDBJ whole genome shotgun (WGS) entry which is preliminary data.</text>
</comment>
<organism evidence="2">
    <name type="scientific">Archaeoglobus fulgidus</name>
    <dbReference type="NCBI Taxonomy" id="2234"/>
    <lineage>
        <taxon>Archaea</taxon>
        <taxon>Methanobacteriati</taxon>
        <taxon>Methanobacteriota</taxon>
        <taxon>Archaeoglobi</taxon>
        <taxon>Archaeoglobales</taxon>
        <taxon>Archaeoglobaceae</taxon>
        <taxon>Archaeoglobus</taxon>
    </lineage>
</organism>
<dbReference type="InterPro" id="IPR007842">
    <property type="entry name" value="HEPN_dom"/>
</dbReference>
<protein>
    <submittedName>
        <fullName evidence="2">HEPN domain-containing protein</fullName>
    </submittedName>
</protein>
<accession>A0A7C3MA68</accession>
<evidence type="ECO:0000313" key="2">
    <source>
        <dbReference type="EMBL" id="HFW31831.1"/>
    </source>
</evidence>